<evidence type="ECO:0000313" key="1">
    <source>
        <dbReference type="EMBL" id="KAE9383640.1"/>
    </source>
</evidence>
<dbReference type="EMBL" id="ML770380">
    <property type="protein sequence ID" value="KAE9383640.1"/>
    <property type="molecule type" value="Genomic_DNA"/>
</dbReference>
<accession>A0A6A4GDY6</accession>
<evidence type="ECO:0000313" key="2">
    <source>
        <dbReference type="Proteomes" id="UP000799118"/>
    </source>
</evidence>
<gene>
    <name evidence="1" type="ORF">BT96DRAFT_892783</name>
</gene>
<dbReference type="OrthoDB" id="6613063at2759"/>
<proteinExistence type="predicted"/>
<dbReference type="Proteomes" id="UP000799118">
    <property type="component" value="Unassembled WGS sequence"/>
</dbReference>
<dbReference type="AlphaFoldDB" id="A0A6A4GDY6"/>
<protein>
    <submittedName>
        <fullName evidence="1">Uncharacterized protein</fullName>
    </submittedName>
</protein>
<reference evidence="1" key="1">
    <citation type="journal article" date="2019" name="Environ. Microbiol.">
        <title>Fungal ecological strategies reflected in gene transcription - a case study of two litter decomposers.</title>
        <authorList>
            <person name="Barbi F."/>
            <person name="Kohler A."/>
            <person name="Barry K."/>
            <person name="Baskaran P."/>
            <person name="Daum C."/>
            <person name="Fauchery L."/>
            <person name="Ihrmark K."/>
            <person name="Kuo A."/>
            <person name="LaButti K."/>
            <person name="Lipzen A."/>
            <person name="Morin E."/>
            <person name="Grigoriev I.V."/>
            <person name="Henrissat B."/>
            <person name="Lindahl B."/>
            <person name="Martin F."/>
        </authorList>
    </citation>
    <scope>NUCLEOTIDE SEQUENCE</scope>
    <source>
        <strain evidence="1">JB14</strain>
    </source>
</reference>
<name>A0A6A4GDY6_9AGAR</name>
<organism evidence="1 2">
    <name type="scientific">Gymnopus androsaceus JB14</name>
    <dbReference type="NCBI Taxonomy" id="1447944"/>
    <lineage>
        <taxon>Eukaryota</taxon>
        <taxon>Fungi</taxon>
        <taxon>Dikarya</taxon>
        <taxon>Basidiomycota</taxon>
        <taxon>Agaricomycotina</taxon>
        <taxon>Agaricomycetes</taxon>
        <taxon>Agaricomycetidae</taxon>
        <taxon>Agaricales</taxon>
        <taxon>Marasmiineae</taxon>
        <taxon>Omphalotaceae</taxon>
        <taxon>Gymnopus</taxon>
    </lineage>
</organism>
<keyword evidence="2" id="KW-1185">Reference proteome</keyword>
<sequence>MLFISIYYQNDPERLPACPLTIHALLHIAQSIRDMGPVWCYWAFVMERYCGTLTPDIKSRRFPFASLDRNVVERAQLTQIGLTYNITRELSYRRKVTVQRGAFECADYPTIRLLPPRLNEPPPLNLIQYGIAASLATRFDAKITSVRAVLKNASIEQYGAVKLIDSEEGDTLRCSCLYKPPKDSRDPTFVRYEMYIDLYTNKKKAKPKYELQTFYGQLQHLFLIRLPNPDSPATRKSLGVKDDEVLQSVYVLAGCRCCTIKEDMHLYSNHGLLDVMDVMAVQSLVGRVPDIVEKWAIIDRSGSLARAVAEEQYAEEDENV</sequence>